<evidence type="ECO:0000259" key="3">
    <source>
        <dbReference type="Pfam" id="PF06722"/>
    </source>
</evidence>
<proteinExistence type="predicted"/>
<dbReference type="EMBL" id="JBHTCF010000001">
    <property type="protein sequence ID" value="MFC7303044.1"/>
    <property type="molecule type" value="Genomic_DNA"/>
</dbReference>
<dbReference type="RefSeq" id="WP_381825815.1">
    <property type="nucleotide sequence ID" value="NZ_JBHTCF010000001.1"/>
</dbReference>
<protein>
    <submittedName>
        <fullName evidence="4">Glycosyltransferase</fullName>
    </submittedName>
</protein>
<gene>
    <name evidence="4" type="ORF">ACFQVC_02270</name>
</gene>
<dbReference type="SUPFAM" id="SSF53756">
    <property type="entry name" value="UDP-Glycosyltransferase/glycogen phosphorylase"/>
    <property type="match status" value="1"/>
</dbReference>
<evidence type="ECO:0000256" key="2">
    <source>
        <dbReference type="SAM" id="MobiDB-lite"/>
    </source>
</evidence>
<evidence type="ECO:0000313" key="4">
    <source>
        <dbReference type="EMBL" id="MFC7303044.1"/>
    </source>
</evidence>
<name>A0ABW2JBI5_9ACTN</name>
<comment type="caution">
    <text evidence="4">The sequence shown here is derived from an EMBL/GenBank/DDBJ whole genome shotgun (WGS) entry which is preliminary data.</text>
</comment>
<dbReference type="InterPro" id="IPR050426">
    <property type="entry name" value="Glycosyltransferase_28"/>
</dbReference>
<dbReference type="InterPro" id="IPR002213">
    <property type="entry name" value="UDP_glucos_trans"/>
</dbReference>
<accession>A0ABW2JBI5</accession>
<dbReference type="Proteomes" id="UP001596523">
    <property type="component" value="Unassembled WGS sequence"/>
</dbReference>
<dbReference type="PANTHER" id="PTHR48050:SF13">
    <property type="entry name" value="STEROL 3-BETA-GLUCOSYLTRANSFERASE UGT80A2"/>
    <property type="match status" value="1"/>
</dbReference>
<feature type="compositionally biased region" description="Basic and acidic residues" evidence="2">
    <location>
        <begin position="381"/>
        <end position="400"/>
    </location>
</feature>
<feature type="region of interest" description="Disordered" evidence="2">
    <location>
        <begin position="376"/>
        <end position="414"/>
    </location>
</feature>
<evidence type="ECO:0000256" key="1">
    <source>
        <dbReference type="ARBA" id="ARBA00022679"/>
    </source>
</evidence>
<evidence type="ECO:0000313" key="5">
    <source>
        <dbReference type="Proteomes" id="UP001596523"/>
    </source>
</evidence>
<dbReference type="Pfam" id="PF06722">
    <property type="entry name" value="EryCIII-like_C"/>
    <property type="match status" value="1"/>
</dbReference>
<organism evidence="4 5">
    <name type="scientific">Streptomyces monticola</name>
    <dbReference type="NCBI Taxonomy" id="2666263"/>
    <lineage>
        <taxon>Bacteria</taxon>
        <taxon>Bacillati</taxon>
        <taxon>Actinomycetota</taxon>
        <taxon>Actinomycetes</taxon>
        <taxon>Kitasatosporales</taxon>
        <taxon>Streptomycetaceae</taxon>
        <taxon>Streptomyces</taxon>
    </lineage>
</organism>
<feature type="domain" description="Erythromycin biosynthesis protein CIII-like C-terminal" evidence="3">
    <location>
        <begin position="276"/>
        <end position="372"/>
    </location>
</feature>
<dbReference type="PANTHER" id="PTHR48050">
    <property type="entry name" value="STEROL 3-BETA-GLUCOSYLTRANSFERASE"/>
    <property type="match status" value="1"/>
</dbReference>
<keyword evidence="5" id="KW-1185">Reference proteome</keyword>
<dbReference type="InterPro" id="IPR010610">
    <property type="entry name" value="EryCIII-like_C"/>
</dbReference>
<dbReference type="CDD" id="cd03784">
    <property type="entry name" value="GT1_Gtf-like"/>
    <property type="match status" value="1"/>
</dbReference>
<sequence>MSRFLFVVPPLAGHINPAAAVAAQLTVRGHRVAWAGSVAVLHRHIGEHREVYACEGPDNLDGRPGGLRGIAALKFLWQEFFVPLAEAMAPGVEAAVARFEPDVIVTDQQCVAGSLVAERLGVPFATSATTSAELSGTLVGLPKVGDWLGERLDALRVRFGNPAATHDPRWSPHLTLVFTTRELAGRHSDRPGLCFVGPALAARPDLPDFPWEWVARDRTRRLVLVTFGTVNTTVTGPFLTEALAALLERSDTVRGIVADPGGALGHHPAYHPDVLVRPVVPQLALLERTDAVVCHGGHNTVCEALWHGVPLVVAPIRDDQPVVADQVAGAGAGLRIKFGRSDRGHIGAAVDAVLDRPHHTIAARHVSASFRAAGGAPAAAERLEQLATDRRPLHEPDDSQKGPSPWHGPTAQQP</sequence>
<keyword evidence="1" id="KW-0808">Transferase</keyword>
<reference evidence="5" key="1">
    <citation type="journal article" date="2019" name="Int. J. Syst. Evol. Microbiol.">
        <title>The Global Catalogue of Microorganisms (GCM) 10K type strain sequencing project: providing services to taxonomists for standard genome sequencing and annotation.</title>
        <authorList>
            <consortium name="The Broad Institute Genomics Platform"/>
            <consortium name="The Broad Institute Genome Sequencing Center for Infectious Disease"/>
            <person name="Wu L."/>
            <person name="Ma J."/>
        </authorList>
    </citation>
    <scope>NUCLEOTIDE SEQUENCE [LARGE SCALE GENOMIC DNA]</scope>
    <source>
        <strain evidence="5">SYNS20</strain>
    </source>
</reference>
<dbReference type="Gene3D" id="3.40.50.2000">
    <property type="entry name" value="Glycogen Phosphorylase B"/>
    <property type="match status" value="2"/>
</dbReference>